<organism evidence="3 4">
    <name type="scientific">Rhodovibrio sodomensis</name>
    <dbReference type="NCBI Taxonomy" id="1088"/>
    <lineage>
        <taxon>Bacteria</taxon>
        <taxon>Pseudomonadati</taxon>
        <taxon>Pseudomonadota</taxon>
        <taxon>Alphaproteobacteria</taxon>
        <taxon>Rhodospirillales</taxon>
        <taxon>Rhodovibrionaceae</taxon>
        <taxon>Rhodovibrio</taxon>
    </lineage>
</organism>
<sequence length="282" mass="31437">MGEERRHQYDRLANSGNRAVRTGDGERGSRRVWPVVRVDPCGGQRPGHRCGDRLDRVRCRRPVYPRSELGHQPGRSTPLIWLTGKDELENAQSDYEDAVLRRLWEVLPADVAVTILADRGFGDRKLMGFLEELGFDYLIRIRGNITVEAANGETRKSAQWVGKNGRARKLSNARITKAGKLVPDVVCVHAKGMKEPWCLVTSNADAKAAEIKNLYSRRWTTDIDQTWRLSRLKGLAGGVSDHRRSAMPGSGRGTDRLQVGDRGRIGMDQVGITAAERYAPAA</sequence>
<dbReference type="SUPFAM" id="SSF53098">
    <property type="entry name" value="Ribonuclease H-like"/>
    <property type="match status" value="1"/>
</dbReference>
<evidence type="ECO:0000313" key="3">
    <source>
        <dbReference type="EMBL" id="MBK1670532.1"/>
    </source>
</evidence>
<feature type="region of interest" description="Disordered" evidence="1">
    <location>
        <begin position="1"/>
        <end position="26"/>
    </location>
</feature>
<evidence type="ECO:0000256" key="1">
    <source>
        <dbReference type="SAM" id="MobiDB-lite"/>
    </source>
</evidence>
<evidence type="ECO:0000313" key="4">
    <source>
        <dbReference type="Proteomes" id="UP001296873"/>
    </source>
</evidence>
<accession>A0ABS1DKA4</accession>
<dbReference type="Proteomes" id="UP001296873">
    <property type="component" value="Unassembled WGS sequence"/>
</dbReference>
<keyword evidence="4" id="KW-1185">Reference proteome</keyword>
<dbReference type="EMBL" id="NRRL01000099">
    <property type="protein sequence ID" value="MBK1670532.1"/>
    <property type="molecule type" value="Genomic_DNA"/>
</dbReference>
<reference evidence="3 4" key="1">
    <citation type="journal article" date="2020" name="Microorganisms">
        <title>Osmotic Adaptation and Compatible Solute Biosynthesis of Phototrophic Bacteria as Revealed from Genome Analyses.</title>
        <authorList>
            <person name="Imhoff J.F."/>
            <person name="Rahn T."/>
            <person name="Kunzel S."/>
            <person name="Keller A."/>
            <person name="Neulinger S.C."/>
        </authorList>
    </citation>
    <scope>NUCLEOTIDE SEQUENCE [LARGE SCALE GENOMIC DNA]</scope>
    <source>
        <strain evidence="3 4">DSM 9895</strain>
    </source>
</reference>
<feature type="compositionally biased region" description="Basic and acidic residues" evidence="1">
    <location>
        <begin position="1"/>
        <end position="10"/>
    </location>
</feature>
<protein>
    <recommendedName>
        <fullName evidence="2">Transposase IS4-like domain-containing protein</fullName>
    </recommendedName>
</protein>
<comment type="caution">
    <text evidence="3">The sequence shown here is derived from an EMBL/GenBank/DDBJ whole genome shotgun (WGS) entry which is preliminary data.</text>
</comment>
<evidence type="ECO:0000259" key="2">
    <source>
        <dbReference type="Pfam" id="PF01609"/>
    </source>
</evidence>
<name>A0ABS1DKA4_9PROT</name>
<dbReference type="Pfam" id="PF01609">
    <property type="entry name" value="DDE_Tnp_1"/>
    <property type="match status" value="1"/>
</dbReference>
<dbReference type="InterPro" id="IPR002559">
    <property type="entry name" value="Transposase_11"/>
</dbReference>
<dbReference type="InterPro" id="IPR012337">
    <property type="entry name" value="RNaseH-like_sf"/>
</dbReference>
<feature type="domain" description="Transposase IS4-like" evidence="2">
    <location>
        <begin position="111"/>
        <end position="220"/>
    </location>
</feature>
<gene>
    <name evidence="3" type="ORF">CKO28_21150</name>
</gene>
<proteinExistence type="predicted"/>